<dbReference type="NCBIfam" id="NF005300">
    <property type="entry name" value="PRK06828.1"/>
    <property type="match status" value="1"/>
</dbReference>
<reference evidence="2 3" key="1">
    <citation type="submission" date="2019-01" db="EMBL/GenBank/DDBJ databases">
        <authorList>
            <person name="Brito A."/>
        </authorList>
    </citation>
    <scope>NUCLEOTIDE SEQUENCE [LARGE SCALE GENOMIC DNA]</scope>
    <source>
        <strain evidence="2">1</strain>
    </source>
</reference>
<sequence>MSITVTSTSEPTTFNLTDATIADIEQAFEFGALTSEGLAQLYLNRIEAYEPILNSIIELNPNLLEQAREIDVQRRQGNLTSALAGIPVLLKDNIDTADLPTTAGSLALEGSIPPDDAFITAELQDAGALILGKASLTEFANFLTSGMPNGYSSLNGFTYNPYNPTPETDGEPILDTGGSSSGPAVAVAASLVPVSIGTETSGSILSPGNRNSVVGIKPTVGLVSRDGIIPIAESQDTAGPFGRTVADAATLLGELTGVDPSDEATAASEGQSFTDYTQFLDPDALDGARIGVPKAYWAGLSEDQVALINDTISTLESQGATIIYEEIPSTQELFEFDSSVLFYEFKRDLNRYLDSLGDDAPVETLAEVIAFNQANPEEALRYGQTRALAAQEIDLVEDRPQYLEDRATDLRLSREEGIDAYLEQHDLDTILFPENRGASIAAKAGYPSVIVPGGYLPDGAPFGVTFSGTAFSEPELIALAYSYEQASELRVSPESTLPLEGESFEYLTEVIVTGDTENNEIAPELVADFDGNGDFIFAGAGDDLVDTSQALTGENRLYGGAGDDELIVGLSDRVFGDAGDDLLDASVGRGQNRLYGGAGNDDFFLGSSDRAFGGQGSDRFFVITGGDNLVSGGQGADQFWIANAQLPDAVNTITDFEIGKDVIGIGGFDFSFADLSLTQQNDNTLISTVTQDLAILDGIQAETLSESDFVLA</sequence>
<dbReference type="GO" id="GO:0016740">
    <property type="term" value="F:transferase activity"/>
    <property type="evidence" value="ECO:0007669"/>
    <property type="project" value="UniProtKB-KW"/>
</dbReference>
<name>A0A563VX88_9CYAN</name>
<gene>
    <name evidence="2" type="ORF">H1P_400030</name>
</gene>
<dbReference type="Pfam" id="PF00353">
    <property type="entry name" value="HemolysinCabind"/>
    <property type="match status" value="4"/>
</dbReference>
<dbReference type="Pfam" id="PF01425">
    <property type="entry name" value="Amidase"/>
    <property type="match status" value="1"/>
</dbReference>
<dbReference type="AlphaFoldDB" id="A0A563VX88"/>
<dbReference type="PANTHER" id="PTHR42678">
    <property type="entry name" value="AMIDASE"/>
    <property type="match status" value="1"/>
</dbReference>
<dbReference type="Gene3D" id="2.160.20.160">
    <property type="match status" value="1"/>
</dbReference>
<dbReference type="InterPro" id="IPR001343">
    <property type="entry name" value="Hemolysn_Ca-bd"/>
</dbReference>
<dbReference type="EMBL" id="CAACVJ010000335">
    <property type="protein sequence ID" value="VEP16074.1"/>
    <property type="molecule type" value="Genomic_DNA"/>
</dbReference>
<dbReference type="RefSeq" id="WP_222426981.1">
    <property type="nucleotide sequence ID" value="NZ_LR213800.1"/>
</dbReference>
<dbReference type="InterPro" id="IPR036928">
    <property type="entry name" value="AS_sf"/>
</dbReference>
<proteinExistence type="predicted"/>
<dbReference type="SUPFAM" id="SSF51120">
    <property type="entry name" value="beta-Roll"/>
    <property type="match status" value="1"/>
</dbReference>
<evidence type="ECO:0000313" key="2">
    <source>
        <dbReference type="EMBL" id="VEP16074.1"/>
    </source>
</evidence>
<dbReference type="PANTHER" id="PTHR42678:SF34">
    <property type="entry name" value="OS04G0183300 PROTEIN"/>
    <property type="match status" value="1"/>
</dbReference>
<protein>
    <submittedName>
        <fullName evidence="2">Amidase, Asp-tRNAAsn/Glu-tRNAGln amidotransferase A subunit</fullName>
    </submittedName>
</protein>
<dbReference type="SUPFAM" id="SSF75304">
    <property type="entry name" value="Amidase signature (AS) enzymes"/>
    <property type="match status" value="1"/>
</dbReference>
<organism evidence="2 3">
    <name type="scientific">Hyella patelloides LEGE 07179</name>
    <dbReference type="NCBI Taxonomy" id="945734"/>
    <lineage>
        <taxon>Bacteria</taxon>
        <taxon>Bacillati</taxon>
        <taxon>Cyanobacteriota</taxon>
        <taxon>Cyanophyceae</taxon>
        <taxon>Pleurocapsales</taxon>
        <taxon>Hyellaceae</taxon>
        <taxon>Hyella</taxon>
    </lineage>
</organism>
<evidence type="ECO:0000259" key="1">
    <source>
        <dbReference type="Pfam" id="PF01425"/>
    </source>
</evidence>
<accession>A0A563VX88</accession>
<dbReference type="PRINTS" id="PR00313">
    <property type="entry name" value="CABNDNGRPT"/>
</dbReference>
<dbReference type="Gene3D" id="3.90.1300.10">
    <property type="entry name" value="Amidase signature (AS) domain"/>
    <property type="match status" value="1"/>
</dbReference>
<dbReference type="Proteomes" id="UP000320055">
    <property type="component" value="Unassembled WGS sequence"/>
</dbReference>
<feature type="domain" description="Amidase" evidence="1">
    <location>
        <begin position="40"/>
        <end position="433"/>
    </location>
</feature>
<keyword evidence="3" id="KW-1185">Reference proteome</keyword>
<evidence type="ECO:0000313" key="3">
    <source>
        <dbReference type="Proteomes" id="UP000320055"/>
    </source>
</evidence>
<dbReference type="InterPro" id="IPR023631">
    <property type="entry name" value="Amidase_dom"/>
</dbReference>
<keyword evidence="2" id="KW-0808">Transferase</keyword>
<dbReference type="GO" id="GO:0005509">
    <property type="term" value="F:calcium ion binding"/>
    <property type="evidence" value="ECO:0007669"/>
    <property type="project" value="InterPro"/>
</dbReference>
<dbReference type="InterPro" id="IPR011049">
    <property type="entry name" value="Serralysin-like_metalloprot_C"/>
</dbReference>